<dbReference type="AlphaFoldDB" id="A0A0C3CYQ5"/>
<dbReference type="EMBL" id="KN831768">
    <property type="protein sequence ID" value="KIM49299.1"/>
    <property type="molecule type" value="Genomic_DNA"/>
</dbReference>
<reference evidence="5" key="2">
    <citation type="submission" date="2015-01" db="EMBL/GenBank/DDBJ databases">
        <title>Evolutionary Origins and Diversification of the Mycorrhizal Mutualists.</title>
        <authorList>
            <consortium name="DOE Joint Genome Institute"/>
            <consortium name="Mycorrhizal Genomics Consortium"/>
            <person name="Kohler A."/>
            <person name="Kuo A."/>
            <person name="Nagy L.G."/>
            <person name="Floudas D."/>
            <person name="Copeland A."/>
            <person name="Barry K.W."/>
            <person name="Cichocki N."/>
            <person name="Veneault-Fourrey C."/>
            <person name="LaButti K."/>
            <person name="Lindquist E.A."/>
            <person name="Lipzen A."/>
            <person name="Lundell T."/>
            <person name="Morin E."/>
            <person name="Murat C."/>
            <person name="Riley R."/>
            <person name="Ohm R."/>
            <person name="Sun H."/>
            <person name="Tunlid A."/>
            <person name="Henrissat B."/>
            <person name="Grigoriev I.V."/>
            <person name="Hibbett D.S."/>
            <person name="Martin F."/>
        </authorList>
    </citation>
    <scope>NUCLEOTIDE SEQUENCE [LARGE SCALE GENOMIC DNA]</scope>
    <source>
        <strain evidence="5">h7</strain>
    </source>
</reference>
<protein>
    <recommendedName>
        <fullName evidence="3">UFSP1/2/DUB catalytic domain-containing protein</fullName>
    </recommendedName>
</protein>
<keyword evidence="5" id="KW-1185">Reference proteome</keyword>
<evidence type="ECO:0000313" key="4">
    <source>
        <dbReference type="EMBL" id="KIM49299.1"/>
    </source>
</evidence>
<feature type="compositionally biased region" description="Basic and acidic residues" evidence="2">
    <location>
        <begin position="377"/>
        <end position="397"/>
    </location>
</feature>
<organism evidence="4 5">
    <name type="scientific">Hebeloma cylindrosporum</name>
    <dbReference type="NCBI Taxonomy" id="76867"/>
    <lineage>
        <taxon>Eukaryota</taxon>
        <taxon>Fungi</taxon>
        <taxon>Dikarya</taxon>
        <taxon>Basidiomycota</taxon>
        <taxon>Agaricomycotina</taxon>
        <taxon>Agaricomycetes</taxon>
        <taxon>Agaricomycetidae</taxon>
        <taxon>Agaricales</taxon>
        <taxon>Agaricineae</taxon>
        <taxon>Hymenogastraceae</taxon>
        <taxon>Hebeloma</taxon>
    </lineage>
</organism>
<dbReference type="Proteomes" id="UP000053424">
    <property type="component" value="Unassembled WGS sequence"/>
</dbReference>
<dbReference type="STRING" id="686832.A0A0C3CYQ5"/>
<name>A0A0C3CYQ5_HEBCY</name>
<dbReference type="GO" id="GO:0016787">
    <property type="term" value="F:hydrolase activity"/>
    <property type="evidence" value="ECO:0007669"/>
    <property type="project" value="UniProtKB-KW"/>
</dbReference>
<feature type="domain" description="UFSP1/2/DUB catalytic" evidence="3">
    <location>
        <begin position="130"/>
        <end position="332"/>
    </location>
</feature>
<dbReference type="OrthoDB" id="288987at2759"/>
<sequence length="472" mass="52847">MMLGPQRAEPGEPGSLECAICFTNLEYMSISQREAHYEHHFGDDLAEVSVSAGSNSIAVDSSRAFKSPNTKKANSGSVVPGKSPKNWPFNECDVFWHTAQVTTPPSSHTPGLVQLLRKGLLQGYGRGNIRRAVLCNERVVHIRRELWDAGWGCGYRNFLMACSALMTQTQQPLYFPILESPLPPSIRNLQSWIEAAWRDGFDLEGQKQLKKLVGTNKWIGTSDLWVAFISRGIPAQLVDFDLKGQSQGCELLVNWVVEYFTPKKIQQPSTPVNQFDMLNNSPIIVTDKMPLILQHNGHSRTIVGFEVDKNGVTNLLLFDPAHRPTQEIRTIALSEFAKTSPKEQGPCSSTLSSKPLSSSSSSAGTYNLKRKRLLDDWSEKRKIPRPQDDDDIQHDSKPSPSNVLSLGGVHFKSSSQRGAKEPDLYGMAKKFCFHPKALSKNTQYQILFFPMSAPLMDHEKRSRKEVRSIRIP</sequence>
<evidence type="ECO:0000256" key="2">
    <source>
        <dbReference type="SAM" id="MobiDB-lite"/>
    </source>
</evidence>
<feature type="region of interest" description="Disordered" evidence="2">
    <location>
        <begin position="377"/>
        <end position="420"/>
    </location>
</feature>
<gene>
    <name evidence="4" type="ORF">M413DRAFT_438484</name>
</gene>
<keyword evidence="1" id="KW-0378">Hydrolase</keyword>
<dbReference type="InterPro" id="IPR012462">
    <property type="entry name" value="UFSP1/2_DUB_cat"/>
</dbReference>
<feature type="compositionally biased region" description="Low complexity" evidence="2">
    <location>
        <begin position="348"/>
        <end position="362"/>
    </location>
</feature>
<dbReference type="Gene3D" id="3.90.70.130">
    <property type="match status" value="1"/>
</dbReference>
<dbReference type="HOGENOM" id="CLU_029795_0_0_1"/>
<reference evidence="4 5" key="1">
    <citation type="submission" date="2014-04" db="EMBL/GenBank/DDBJ databases">
        <authorList>
            <consortium name="DOE Joint Genome Institute"/>
            <person name="Kuo A."/>
            <person name="Gay G."/>
            <person name="Dore J."/>
            <person name="Kohler A."/>
            <person name="Nagy L.G."/>
            <person name="Floudas D."/>
            <person name="Copeland A."/>
            <person name="Barry K.W."/>
            <person name="Cichocki N."/>
            <person name="Veneault-Fourrey C."/>
            <person name="LaButti K."/>
            <person name="Lindquist E.A."/>
            <person name="Lipzen A."/>
            <person name="Lundell T."/>
            <person name="Morin E."/>
            <person name="Murat C."/>
            <person name="Sun H."/>
            <person name="Tunlid A."/>
            <person name="Henrissat B."/>
            <person name="Grigoriev I.V."/>
            <person name="Hibbett D.S."/>
            <person name="Martin F."/>
            <person name="Nordberg H.P."/>
            <person name="Cantor M.N."/>
            <person name="Hua S.X."/>
        </authorList>
    </citation>
    <scope>NUCLEOTIDE SEQUENCE [LARGE SCALE GENOMIC DNA]</scope>
    <source>
        <strain evidence="5">h7</strain>
    </source>
</reference>
<feature type="region of interest" description="Disordered" evidence="2">
    <location>
        <begin position="339"/>
        <end position="364"/>
    </location>
</feature>
<dbReference type="Pfam" id="PF07910">
    <property type="entry name" value="Peptidase_C78"/>
    <property type="match status" value="1"/>
</dbReference>
<evidence type="ECO:0000313" key="5">
    <source>
        <dbReference type="Proteomes" id="UP000053424"/>
    </source>
</evidence>
<evidence type="ECO:0000259" key="3">
    <source>
        <dbReference type="Pfam" id="PF07910"/>
    </source>
</evidence>
<proteinExistence type="predicted"/>
<accession>A0A0C3CYQ5</accession>
<evidence type="ECO:0000256" key="1">
    <source>
        <dbReference type="ARBA" id="ARBA00022801"/>
    </source>
</evidence>